<dbReference type="Proteomes" id="UP000276133">
    <property type="component" value="Unassembled WGS sequence"/>
</dbReference>
<name>A0A3M7S404_BRAPC</name>
<proteinExistence type="predicted"/>
<keyword evidence="2" id="KW-1185">Reference proteome</keyword>
<comment type="caution">
    <text evidence="1">The sequence shown here is derived from an EMBL/GenBank/DDBJ whole genome shotgun (WGS) entry which is preliminary data.</text>
</comment>
<evidence type="ECO:0000313" key="2">
    <source>
        <dbReference type="Proteomes" id="UP000276133"/>
    </source>
</evidence>
<gene>
    <name evidence="1" type="ORF">BpHYR1_052195</name>
</gene>
<dbReference type="EMBL" id="REGN01002078">
    <property type="protein sequence ID" value="RNA30546.1"/>
    <property type="molecule type" value="Genomic_DNA"/>
</dbReference>
<dbReference type="AlphaFoldDB" id="A0A3M7S404"/>
<reference evidence="1 2" key="1">
    <citation type="journal article" date="2018" name="Sci. Rep.">
        <title>Genomic signatures of local adaptation to the degree of environmental predictability in rotifers.</title>
        <authorList>
            <person name="Franch-Gras L."/>
            <person name="Hahn C."/>
            <person name="Garcia-Roger E.M."/>
            <person name="Carmona M.J."/>
            <person name="Serra M."/>
            <person name="Gomez A."/>
        </authorList>
    </citation>
    <scope>NUCLEOTIDE SEQUENCE [LARGE SCALE GENOMIC DNA]</scope>
    <source>
        <strain evidence="1">HYR1</strain>
    </source>
</reference>
<organism evidence="1 2">
    <name type="scientific">Brachionus plicatilis</name>
    <name type="common">Marine rotifer</name>
    <name type="synonym">Brachionus muelleri</name>
    <dbReference type="NCBI Taxonomy" id="10195"/>
    <lineage>
        <taxon>Eukaryota</taxon>
        <taxon>Metazoa</taxon>
        <taxon>Spiralia</taxon>
        <taxon>Gnathifera</taxon>
        <taxon>Rotifera</taxon>
        <taxon>Eurotatoria</taxon>
        <taxon>Monogononta</taxon>
        <taxon>Pseudotrocha</taxon>
        <taxon>Ploima</taxon>
        <taxon>Brachionidae</taxon>
        <taxon>Brachionus</taxon>
    </lineage>
</organism>
<sequence length="80" mass="9782">MMGLRFISFLNKAIIVMKKSNRLPIPVYVIRRRRNNSKFEPMMCFFMQYLSPLSFGYHKRLDYLIDHKKLCLNILRRIKK</sequence>
<protein>
    <submittedName>
        <fullName evidence="1">Uncharacterized protein</fullName>
    </submittedName>
</protein>
<accession>A0A3M7S404</accession>
<evidence type="ECO:0000313" key="1">
    <source>
        <dbReference type="EMBL" id="RNA30546.1"/>
    </source>
</evidence>